<dbReference type="BioCyc" id="TSAC1094508:GLMA-1236-MONOMER"/>
<name>I3VUM9_THESW</name>
<comment type="function">
    <text evidence="1">Acts as a chaperone.</text>
</comment>
<dbReference type="EMBL" id="CP003184">
    <property type="protein sequence ID" value="AFK86224.1"/>
    <property type="molecule type" value="Genomic_DNA"/>
</dbReference>
<dbReference type="SUPFAM" id="SSF53067">
    <property type="entry name" value="Actin-like ATPase domain"/>
    <property type="match status" value="2"/>
</dbReference>
<accession>I3VUM9</accession>
<dbReference type="GO" id="GO:0005524">
    <property type="term" value="F:ATP binding"/>
    <property type="evidence" value="ECO:0007669"/>
    <property type="project" value="UniProtKB-KW"/>
</dbReference>
<proteinExistence type="inferred from homology"/>
<keyword evidence="9" id="KW-0143">Chaperone</keyword>
<dbReference type="eggNOG" id="COG0443">
    <property type="taxonomic scope" value="Bacteria"/>
</dbReference>
<evidence type="ECO:0000256" key="6">
    <source>
        <dbReference type="ARBA" id="ARBA00022741"/>
    </source>
</evidence>
<reference evidence="14 15" key="1">
    <citation type="journal article" date="2014" name="Appl. Environ. Microbiol.">
        <title>Profile of Secreted Hydrolases, Associated Proteins, and SlpA in Thermoanaerobacterium saccharolyticum during the Degradation of Hemicellulose.</title>
        <authorList>
            <person name="Currie D.H."/>
            <person name="Guss A.M."/>
            <person name="Herring C.D."/>
            <person name="Giannone R.J."/>
            <person name="Johnson C.M."/>
            <person name="Lankford P.K."/>
            <person name="Brown S.D."/>
            <person name="Hettich R.L."/>
            <person name="Lynd L.R."/>
        </authorList>
    </citation>
    <scope>NUCLEOTIDE SEQUENCE [LARGE SCALE GENOMIC DNA]</scope>
    <source>
        <strain evidence="15">DSM 8691 / JW/SL-YS485</strain>
    </source>
</reference>
<protein>
    <recommendedName>
        <fullName evidence="3">Chaperone protein DnaK</fullName>
    </recommendedName>
    <alternativeName>
        <fullName evidence="4">Chaperone protein dnaK</fullName>
    </alternativeName>
    <alternativeName>
        <fullName evidence="12">HSP70</fullName>
    </alternativeName>
    <alternativeName>
        <fullName evidence="11">Heat shock 70 kDa protein</fullName>
    </alternativeName>
    <alternativeName>
        <fullName evidence="10">Heat shock protein 70</fullName>
    </alternativeName>
</protein>
<dbReference type="Pfam" id="PF00012">
    <property type="entry name" value="HSP70"/>
    <property type="match status" value="1"/>
</dbReference>
<evidence type="ECO:0000256" key="5">
    <source>
        <dbReference type="ARBA" id="ARBA00022553"/>
    </source>
</evidence>
<keyword evidence="6 13" id="KW-0547">Nucleotide-binding</keyword>
<dbReference type="STRING" id="1094508.Tsac_1213"/>
<dbReference type="Gene3D" id="2.60.34.10">
    <property type="entry name" value="Substrate Binding Domain Of DNAk, Chain A, domain 1"/>
    <property type="match status" value="1"/>
</dbReference>
<keyword evidence="15" id="KW-1185">Reference proteome</keyword>
<evidence type="ECO:0000256" key="10">
    <source>
        <dbReference type="ARBA" id="ARBA00030019"/>
    </source>
</evidence>
<dbReference type="SUPFAM" id="SSF100920">
    <property type="entry name" value="Heat shock protein 70kD (HSP70), peptide-binding domain"/>
    <property type="match status" value="1"/>
</dbReference>
<evidence type="ECO:0000256" key="9">
    <source>
        <dbReference type="ARBA" id="ARBA00023186"/>
    </source>
</evidence>
<evidence type="ECO:0000256" key="12">
    <source>
        <dbReference type="ARBA" id="ARBA00033103"/>
    </source>
</evidence>
<dbReference type="AlphaFoldDB" id="I3VUM9"/>
<dbReference type="PROSITE" id="PS00329">
    <property type="entry name" value="HSP70_2"/>
    <property type="match status" value="1"/>
</dbReference>
<evidence type="ECO:0000256" key="3">
    <source>
        <dbReference type="ARBA" id="ARBA00014415"/>
    </source>
</evidence>
<gene>
    <name evidence="14" type="ordered locus">Tsac_1213</name>
</gene>
<dbReference type="PANTHER" id="PTHR19375">
    <property type="entry name" value="HEAT SHOCK PROTEIN 70KDA"/>
    <property type="match status" value="1"/>
</dbReference>
<dbReference type="RefSeq" id="WP_014758106.1">
    <property type="nucleotide sequence ID" value="NC_017992.1"/>
</dbReference>
<evidence type="ECO:0000256" key="1">
    <source>
        <dbReference type="ARBA" id="ARBA00002290"/>
    </source>
</evidence>
<evidence type="ECO:0000313" key="15">
    <source>
        <dbReference type="Proteomes" id="UP000006178"/>
    </source>
</evidence>
<sequence>MKPYIGIDLGTTNTVVACADYTEGGNVKIDILDIEQISDRCGSVTAKKTLPSCIYVDDMGYEFIGQLAKNMKNIEYDRVIYNSKNYIGNKNHVWQIGNKKYTPEDVAERILSVAKANVERFYGEKVDGAVITVPASFNHDQIESTKNAAKSAGFLEDRLIFISEPTAALLDLIYEEKLSDKRHAIHDFSKPKKVLVFDLGGGTCDVSIMNVEINGDDYKVEELAISPHTQLGGVDFDICGVLYLLHKYSILNDIDHKRMPHHVDVKRYIFSVLSLEIEKARIMFSSLSSGLTGEEYGDVVYRNSLENFYTGQSFEFEISKKEYDECIKPLLTKGGNLGFNIIDPIIDTLNKANLGKEDIDEVFLVGGMTAYSTVREAIENFFGKKTISYLDPMYSVAKGAALYNYYNENKKKIEKGKIIIYPVVAENIYLDVKNNLPVLLVSQGTKAPYEKVHEGIVKVDNATGIKLDILSGKSIYDPKMKRLKSVQLTFTDIIKPGTPISIKVTFDKNRILHLEAWVTGNFKQKIDVTFDKEVLYDGC</sequence>
<dbReference type="InterPro" id="IPR043129">
    <property type="entry name" value="ATPase_NBD"/>
</dbReference>
<evidence type="ECO:0000256" key="13">
    <source>
        <dbReference type="RuleBase" id="RU003322"/>
    </source>
</evidence>
<dbReference type="GO" id="GO:0140662">
    <property type="term" value="F:ATP-dependent protein folding chaperone"/>
    <property type="evidence" value="ECO:0007669"/>
    <property type="project" value="InterPro"/>
</dbReference>
<evidence type="ECO:0000256" key="8">
    <source>
        <dbReference type="ARBA" id="ARBA00023016"/>
    </source>
</evidence>
<keyword evidence="8 14" id="KW-0346">Stress response</keyword>
<dbReference type="InterPro" id="IPR018181">
    <property type="entry name" value="Heat_shock_70_CS"/>
</dbReference>
<dbReference type="Proteomes" id="UP000006178">
    <property type="component" value="Chromosome"/>
</dbReference>
<organism evidence="14 15">
    <name type="scientific">Thermoanaerobacterium saccharolyticum (strain DSM 8691 / JW/SL-YS485)</name>
    <dbReference type="NCBI Taxonomy" id="1094508"/>
    <lineage>
        <taxon>Bacteria</taxon>
        <taxon>Bacillati</taxon>
        <taxon>Bacillota</taxon>
        <taxon>Clostridia</taxon>
        <taxon>Thermoanaerobacterales</taxon>
        <taxon>Thermoanaerobacteraceae</taxon>
        <taxon>Thermoanaerobacterium</taxon>
    </lineage>
</organism>
<evidence type="ECO:0000256" key="2">
    <source>
        <dbReference type="ARBA" id="ARBA00007381"/>
    </source>
</evidence>
<dbReference type="InterPro" id="IPR013126">
    <property type="entry name" value="Hsp_70_fam"/>
</dbReference>
<dbReference type="InterPro" id="IPR029047">
    <property type="entry name" value="HSP70_peptide-bd_sf"/>
</dbReference>
<evidence type="ECO:0000256" key="7">
    <source>
        <dbReference type="ARBA" id="ARBA00022840"/>
    </source>
</evidence>
<dbReference type="FunFam" id="3.30.420.40:FF:000028">
    <property type="entry name" value="heat shock 70 kDa protein-like"/>
    <property type="match status" value="1"/>
</dbReference>
<evidence type="ECO:0000256" key="4">
    <source>
        <dbReference type="ARBA" id="ARBA00017249"/>
    </source>
</evidence>
<dbReference type="KEGG" id="tsh:Tsac_1213"/>
<keyword evidence="5" id="KW-0597">Phosphoprotein</keyword>
<dbReference type="PRINTS" id="PR00301">
    <property type="entry name" value="HEATSHOCK70"/>
</dbReference>
<keyword evidence="7 13" id="KW-0067">ATP-binding</keyword>
<dbReference type="Gene3D" id="3.30.420.40">
    <property type="match status" value="2"/>
</dbReference>
<evidence type="ECO:0000256" key="11">
    <source>
        <dbReference type="ARBA" id="ARBA00030945"/>
    </source>
</evidence>
<comment type="similarity">
    <text evidence="2 13">Belongs to the heat shock protein 70 family.</text>
</comment>
<dbReference type="Gene3D" id="3.90.640.10">
    <property type="entry name" value="Actin, Chain A, domain 4"/>
    <property type="match status" value="1"/>
</dbReference>
<evidence type="ECO:0000313" key="14">
    <source>
        <dbReference type="EMBL" id="AFK86224.1"/>
    </source>
</evidence>
<dbReference type="PATRIC" id="fig|1094508.3.peg.1227"/>